<evidence type="ECO:0000313" key="1">
    <source>
        <dbReference type="EMBL" id="PKW14602.1"/>
    </source>
</evidence>
<protein>
    <submittedName>
        <fullName evidence="1">Immunity protein Imm1 of predicted polymorphic toxin system</fullName>
    </submittedName>
</protein>
<organism evidence="1 2">
    <name type="scientific">Saccharopolyspora spinosa</name>
    <dbReference type="NCBI Taxonomy" id="60894"/>
    <lineage>
        <taxon>Bacteria</taxon>
        <taxon>Bacillati</taxon>
        <taxon>Actinomycetota</taxon>
        <taxon>Actinomycetes</taxon>
        <taxon>Pseudonocardiales</taxon>
        <taxon>Pseudonocardiaceae</taxon>
        <taxon>Saccharopolyspora</taxon>
    </lineage>
</organism>
<dbReference type="Pfam" id="PF14430">
    <property type="entry name" value="Imm1"/>
    <property type="match status" value="1"/>
</dbReference>
<dbReference type="AlphaFoldDB" id="A0A2N3XVB1"/>
<dbReference type="STRING" id="994479.GCA_000194155_01845"/>
<name>A0A2N3XVB1_SACSN</name>
<dbReference type="InterPro" id="IPR025680">
    <property type="entry name" value="DddI"/>
</dbReference>
<keyword evidence="2" id="KW-1185">Reference proteome</keyword>
<dbReference type="EMBL" id="PJNB01000001">
    <property type="protein sequence ID" value="PKW14602.1"/>
    <property type="molecule type" value="Genomic_DNA"/>
</dbReference>
<dbReference type="OrthoDB" id="3696522at2"/>
<gene>
    <name evidence="1" type="ORF">A8926_2231</name>
</gene>
<sequence length="142" mass="15859">MKLDVSVRVFSEGGHERHVVVEHVDQLPALVDQLAAEDTGSAIITHQARPRWNEQGFDHELVVAFGTDGRAALSYWDAETPRHYSRGSGLAVEGWEDENIVPPADAWVPRNLVESALEEFLRTAKRPTAVEWRPDPFPLPGL</sequence>
<dbReference type="Proteomes" id="UP000233786">
    <property type="component" value="Unassembled WGS sequence"/>
</dbReference>
<dbReference type="RefSeq" id="WP_010693836.1">
    <property type="nucleotide sequence ID" value="NZ_CP061007.1"/>
</dbReference>
<accession>A0A2N3XVB1</accession>
<proteinExistence type="predicted"/>
<evidence type="ECO:0000313" key="2">
    <source>
        <dbReference type="Proteomes" id="UP000233786"/>
    </source>
</evidence>
<reference evidence="1" key="1">
    <citation type="submission" date="2017-12" db="EMBL/GenBank/DDBJ databases">
        <title>Sequencing the genomes of 1000 Actinobacteria strains.</title>
        <authorList>
            <person name="Klenk H.-P."/>
        </authorList>
    </citation>
    <scope>NUCLEOTIDE SEQUENCE [LARGE SCALE GENOMIC DNA]</scope>
    <source>
        <strain evidence="1">DSM 44228</strain>
    </source>
</reference>
<comment type="caution">
    <text evidence="1">The sequence shown here is derived from an EMBL/GenBank/DDBJ whole genome shotgun (WGS) entry which is preliminary data.</text>
</comment>